<dbReference type="AlphaFoldDB" id="A0A1C0ZYB3"/>
<dbReference type="Pfam" id="PF03808">
    <property type="entry name" value="Glyco_tran_WecG"/>
    <property type="match status" value="1"/>
</dbReference>
<dbReference type="RefSeq" id="WP_065854535.1">
    <property type="nucleotide sequence ID" value="NZ_LYPC01000025.1"/>
</dbReference>
<gene>
    <name evidence="6" type="ORF">A8709_20520</name>
</gene>
<accession>A0A1C0ZYB3</accession>
<name>A0A1C0ZYB3_9BACL</name>
<protein>
    <recommendedName>
        <fullName evidence="5">N-acetylglucosaminyldiphosphoundecaprenol N-acetyl-beta-D-mannosaminyltransferase</fullName>
        <ecNumber evidence="5">2.4.1.187</ecNumber>
    </recommendedName>
    <alternativeName>
        <fullName evidence="5">N-acetylmannosaminyltransferase</fullName>
    </alternativeName>
    <alternativeName>
        <fullName evidence="5">UDP-N-acetylmannosamine transferase</fullName>
    </alternativeName>
    <alternativeName>
        <fullName evidence="5">UDP-N-acetylmannosamine:N-acetylglucosaminyl pyrophosphorylundecaprenol N-acetylmannosaminyltransferase</fullName>
    </alternativeName>
</protein>
<reference evidence="7" key="1">
    <citation type="submission" date="2016-05" db="EMBL/GenBank/DDBJ databases">
        <title>Paenibacillus oryzae. sp. nov., isolated from the rice root.</title>
        <authorList>
            <person name="Zhang J."/>
            <person name="Zhang X."/>
        </authorList>
    </citation>
    <scope>NUCLEOTIDE SEQUENCE [LARGE SCALE GENOMIC DNA]</scope>
    <source>
        <strain evidence="7">KCTC13222</strain>
    </source>
</reference>
<comment type="pathway">
    <text evidence="5">Cell wall biogenesis; teichoic acid biosynthesis.</text>
</comment>
<evidence type="ECO:0000256" key="3">
    <source>
        <dbReference type="ARBA" id="ARBA00022944"/>
    </source>
</evidence>
<evidence type="ECO:0000256" key="1">
    <source>
        <dbReference type="ARBA" id="ARBA00022676"/>
    </source>
</evidence>
<evidence type="ECO:0000313" key="6">
    <source>
        <dbReference type="EMBL" id="OCT13134.1"/>
    </source>
</evidence>
<comment type="function">
    <text evidence="5">Catalyzes the conversion of GlcNAc-PP-undecaprenol into ManNAc-GlcNAc-PP-undecaprenol, the first committed lipid intermediate in the de novo synthesis of teichoic acid.</text>
</comment>
<organism evidence="6 7">
    <name type="scientific">Paenibacillus pectinilyticus</name>
    <dbReference type="NCBI Taxonomy" id="512399"/>
    <lineage>
        <taxon>Bacteria</taxon>
        <taxon>Bacillati</taxon>
        <taxon>Bacillota</taxon>
        <taxon>Bacilli</taxon>
        <taxon>Bacillales</taxon>
        <taxon>Paenibacillaceae</taxon>
        <taxon>Paenibacillus</taxon>
    </lineage>
</organism>
<sequence>MSSTSITNSEPAALASLQAIPKVRIYGVPISKMSMKQTVDYLANVIELKKPHQVITANPIMVMAAQDDPSYLSMMQRAELIVPDGTGVVWAANHVGQPVAERVPGYDLIHELMKVGEKKSWKVYLLGASDEVIQAAAEKIRTLYPKVSLVGVRNGYFKDAEDAEVIRAIVDAAPDLLLVGRAAANQEPWIGKYKEQLGVPVMMGVGGSFDVLSGKLKRAPVLFQKLRLEWFYRLLQEPWRYKRMLLLPKFAMKVMRDKDNVTKS</sequence>
<dbReference type="Proteomes" id="UP000093309">
    <property type="component" value="Unassembled WGS sequence"/>
</dbReference>
<evidence type="ECO:0000313" key="7">
    <source>
        <dbReference type="Proteomes" id="UP000093309"/>
    </source>
</evidence>
<dbReference type="PANTHER" id="PTHR34136">
    <property type="match status" value="1"/>
</dbReference>
<keyword evidence="7" id="KW-1185">Reference proteome</keyword>
<dbReference type="EMBL" id="LYPC01000025">
    <property type="protein sequence ID" value="OCT13134.1"/>
    <property type="molecule type" value="Genomic_DNA"/>
</dbReference>
<keyword evidence="1 5" id="KW-0328">Glycosyltransferase</keyword>
<dbReference type="InterPro" id="IPR034714">
    <property type="entry name" value="TagA_TarA"/>
</dbReference>
<dbReference type="OrthoDB" id="9771846at2"/>
<evidence type="ECO:0000256" key="4">
    <source>
        <dbReference type="ARBA" id="ARBA00023316"/>
    </source>
</evidence>
<proteinExistence type="inferred from homology"/>
<evidence type="ECO:0000256" key="5">
    <source>
        <dbReference type="HAMAP-Rule" id="MF_02070"/>
    </source>
</evidence>
<dbReference type="EC" id="2.4.1.187" evidence="5"/>
<comment type="similarity">
    <text evidence="5">Belongs to the glycosyltransferase 26 family. TagA/TarA subfamily.</text>
</comment>
<dbReference type="InterPro" id="IPR004629">
    <property type="entry name" value="WecG_TagA_CpsF"/>
</dbReference>
<dbReference type="GO" id="GO:0047244">
    <property type="term" value="F:N-acetylglucosaminyldiphosphoundecaprenol N-acetyl-beta-D-mannosaminyltransferase activity"/>
    <property type="evidence" value="ECO:0007669"/>
    <property type="project" value="UniProtKB-UniRule"/>
</dbReference>
<keyword evidence="4 5" id="KW-0961">Cell wall biogenesis/degradation</keyword>
<comment type="catalytic activity">
    <reaction evidence="5">
        <text>UDP-N-acetyl-alpha-D-mannosamine + N-acetyl-alpha-D-glucosaminyl-di-trans,octa-cis-undecaprenyl diphosphate = N-acetyl-beta-D-mannosaminyl-(1-&gt;4)-N-acetyl-alpha-D-glucosaminyl di-trans,octa-cis-undecaprenyl diphosphate + UDP + H(+)</text>
        <dbReference type="Rhea" id="RHEA:16053"/>
        <dbReference type="ChEBI" id="CHEBI:15378"/>
        <dbReference type="ChEBI" id="CHEBI:58223"/>
        <dbReference type="ChEBI" id="CHEBI:62959"/>
        <dbReference type="ChEBI" id="CHEBI:68623"/>
        <dbReference type="ChEBI" id="CHEBI:132210"/>
        <dbReference type="EC" id="2.4.1.187"/>
    </reaction>
</comment>
<comment type="caution">
    <text evidence="6">The sequence shown here is derived from an EMBL/GenBank/DDBJ whole genome shotgun (WGS) entry which is preliminary data.</text>
</comment>
<dbReference type="HAMAP" id="MF_02070">
    <property type="entry name" value="TagA_TarA"/>
    <property type="match status" value="1"/>
</dbReference>
<dbReference type="UniPathway" id="UPA00632"/>
<dbReference type="GO" id="GO:0071555">
    <property type="term" value="P:cell wall organization"/>
    <property type="evidence" value="ECO:0007669"/>
    <property type="project" value="UniProtKB-KW"/>
</dbReference>
<dbReference type="PANTHER" id="PTHR34136:SF1">
    <property type="entry name" value="UDP-N-ACETYL-D-MANNOSAMINURONIC ACID TRANSFERASE"/>
    <property type="match status" value="1"/>
</dbReference>
<dbReference type="STRING" id="512399.A8709_20520"/>
<keyword evidence="3 5" id="KW-0777">Teichoic acid biosynthesis</keyword>
<dbReference type="CDD" id="cd06533">
    <property type="entry name" value="Glyco_transf_WecG_TagA"/>
    <property type="match status" value="1"/>
</dbReference>
<dbReference type="GO" id="GO:0019350">
    <property type="term" value="P:teichoic acid biosynthetic process"/>
    <property type="evidence" value="ECO:0007669"/>
    <property type="project" value="UniProtKB-UniRule"/>
</dbReference>
<keyword evidence="2 5" id="KW-0808">Transferase</keyword>
<evidence type="ECO:0000256" key="2">
    <source>
        <dbReference type="ARBA" id="ARBA00022679"/>
    </source>
</evidence>
<dbReference type="NCBIfam" id="TIGR00696">
    <property type="entry name" value="wecG_tagA_cpsF"/>
    <property type="match status" value="1"/>
</dbReference>